<reference evidence="2 3" key="1">
    <citation type="journal article" date="2021" name="Elife">
        <title>Chloroplast acquisition without the gene transfer in kleptoplastic sea slugs, Plakobranchus ocellatus.</title>
        <authorList>
            <person name="Maeda T."/>
            <person name="Takahashi S."/>
            <person name="Yoshida T."/>
            <person name="Shimamura S."/>
            <person name="Takaki Y."/>
            <person name="Nagai Y."/>
            <person name="Toyoda A."/>
            <person name="Suzuki Y."/>
            <person name="Arimoto A."/>
            <person name="Ishii H."/>
            <person name="Satoh N."/>
            <person name="Nishiyama T."/>
            <person name="Hasebe M."/>
            <person name="Maruyama T."/>
            <person name="Minagawa J."/>
            <person name="Obokata J."/>
            <person name="Shigenobu S."/>
        </authorList>
    </citation>
    <scope>NUCLEOTIDE SEQUENCE [LARGE SCALE GENOMIC DNA]</scope>
</reference>
<name>A0AAV4BS17_9GAST</name>
<evidence type="ECO:0000313" key="3">
    <source>
        <dbReference type="Proteomes" id="UP000735302"/>
    </source>
</evidence>
<proteinExistence type="predicted"/>
<sequence>MSHTDVTSQDEQDAVQRKKKDQGQHECEVLGRGCEIAEIEYAWNNCTKNHGHSTFIPAPEFCLDHLPEGCRYQWMLDFMKIIIALTVRLRVYYTSWERPLGYTFSQYRGSSILHTGSGWVYKVKSGKGPCPCPECAQSSTPSQRWYVICVRTACHVVYNSEEAQHTQIDFFYDNERSRMEGRMKTHPGRDVLKKDEDLDICCFDIVTHDEMLATQLKLVVEQVDNFKFDDCEMFNSKDQYVCIAVSHPHGQPKHVTVGERKLWPGLKYRWFSRKCIYTTDTCPGSSGAPVITFESLKIGLVALFSSMKCRLKFWAPHSEYLEDFKVNKSGNGSPFCGPQLRNSEIWDKKFWEDTIEYFNLHDSKDLDLYLEIAKHILAGIYGI</sequence>
<evidence type="ECO:0008006" key="4">
    <source>
        <dbReference type="Google" id="ProtNLM"/>
    </source>
</evidence>
<gene>
    <name evidence="2" type="ORF">PoB_004947400</name>
</gene>
<dbReference type="EMBL" id="BLXT01005482">
    <property type="protein sequence ID" value="GFO22969.1"/>
    <property type="molecule type" value="Genomic_DNA"/>
</dbReference>
<feature type="region of interest" description="Disordered" evidence="1">
    <location>
        <begin position="1"/>
        <end position="20"/>
    </location>
</feature>
<accession>A0AAV4BS17</accession>
<comment type="caution">
    <text evidence="2">The sequence shown here is derived from an EMBL/GenBank/DDBJ whole genome shotgun (WGS) entry which is preliminary data.</text>
</comment>
<evidence type="ECO:0000313" key="2">
    <source>
        <dbReference type="EMBL" id="GFO22969.1"/>
    </source>
</evidence>
<dbReference type="Proteomes" id="UP000735302">
    <property type="component" value="Unassembled WGS sequence"/>
</dbReference>
<keyword evidence="3" id="KW-1185">Reference proteome</keyword>
<dbReference type="InterPro" id="IPR009003">
    <property type="entry name" value="Peptidase_S1_PA"/>
</dbReference>
<dbReference type="SUPFAM" id="SSF50494">
    <property type="entry name" value="Trypsin-like serine proteases"/>
    <property type="match status" value="1"/>
</dbReference>
<protein>
    <recommendedName>
        <fullName evidence="4">Peptidase S1 domain-containing protein</fullName>
    </recommendedName>
</protein>
<evidence type="ECO:0000256" key="1">
    <source>
        <dbReference type="SAM" id="MobiDB-lite"/>
    </source>
</evidence>
<organism evidence="2 3">
    <name type="scientific">Plakobranchus ocellatus</name>
    <dbReference type="NCBI Taxonomy" id="259542"/>
    <lineage>
        <taxon>Eukaryota</taxon>
        <taxon>Metazoa</taxon>
        <taxon>Spiralia</taxon>
        <taxon>Lophotrochozoa</taxon>
        <taxon>Mollusca</taxon>
        <taxon>Gastropoda</taxon>
        <taxon>Heterobranchia</taxon>
        <taxon>Euthyneura</taxon>
        <taxon>Panpulmonata</taxon>
        <taxon>Sacoglossa</taxon>
        <taxon>Placobranchoidea</taxon>
        <taxon>Plakobranchidae</taxon>
        <taxon>Plakobranchus</taxon>
    </lineage>
</organism>
<dbReference type="AlphaFoldDB" id="A0AAV4BS17"/>